<evidence type="ECO:0000256" key="9">
    <source>
        <dbReference type="ARBA" id="ARBA00023306"/>
    </source>
</evidence>
<dbReference type="NCBIfam" id="TIGR02801">
    <property type="entry name" value="tolR"/>
    <property type="match status" value="1"/>
</dbReference>
<evidence type="ECO:0000313" key="13">
    <source>
        <dbReference type="EMBL" id="WWR46004.1"/>
    </source>
</evidence>
<dbReference type="PANTHER" id="PTHR30558">
    <property type="entry name" value="EXBD MEMBRANE COMPONENT OF PMF-DRIVEN MACROMOLECULE IMPORT SYSTEM"/>
    <property type="match status" value="1"/>
</dbReference>
<proteinExistence type="inferred from homology"/>
<evidence type="ECO:0000313" key="14">
    <source>
        <dbReference type="Proteomes" id="UP001364156"/>
    </source>
</evidence>
<evidence type="ECO:0000256" key="8">
    <source>
        <dbReference type="ARBA" id="ARBA00023136"/>
    </source>
</evidence>
<feature type="region of interest" description="Disordered" evidence="11">
    <location>
        <begin position="1"/>
        <end position="24"/>
    </location>
</feature>
<evidence type="ECO:0000256" key="6">
    <source>
        <dbReference type="ARBA" id="ARBA00022692"/>
    </source>
</evidence>
<feature type="transmembrane region" description="Helical" evidence="12">
    <location>
        <begin position="28"/>
        <end position="51"/>
    </location>
</feature>
<organism evidence="13 14">
    <name type="scientific">Roseovarius phycicola</name>
    <dbReference type="NCBI Taxonomy" id="3080976"/>
    <lineage>
        <taxon>Bacteria</taxon>
        <taxon>Pseudomonadati</taxon>
        <taxon>Pseudomonadota</taxon>
        <taxon>Alphaproteobacteria</taxon>
        <taxon>Rhodobacterales</taxon>
        <taxon>Roseobacteraceae</taxon>
        <taxon>Roseovarius</taxon>
    </lineage>
</organism>
<evidence type="ECO:0000256" key="7">
    <source>
        <dbReference type="ARBA" id="ARBA00022989"/>
    </source>
</evidence>
<dbReference type="Pfam" id="PF02472">
    <property type="entry name" value="ExbD"/>
    <property type="match status" value="1"/>
</dbReference>
<keyword evidence="14" id="KW-1185">Reference proteome</keyword>
<comment type="similarity">
    <text evidence="2 10">Belongs to the ExbD/TolR family.</text>
</comment>
<dbReference type="RefSeq" id="WP_338548904.1">
    <property type="nucleotide sequence ID" value="NZ_CP146069.1"/>
</dbReference>
<keyword evidence="3" id="KW-1003">Cell membrane</keyword>
<evidence type="ECO:0000256" key="2">
    <source>
        <dbReference type="ARBA" id="ARBA00005811"/>
    </source>
</evidence>
<dbReference type="EMBL" id="CP146069">
    <property type="protein sequence ID" value="WWR46004.1"/>
    <property type="molecule type" value="Genomic_DNA"/>
</dbReference>
<evidence type="ECO:0000256" key="11">
    <source>
        <dbReference type="SAM" id="MobiDB-lite"/>
    </source>
</evidence>
<gene>
    <name evidence="13" type="primary">tolR</name>
    <name evidence="13" type="ORF">RZ517_14665</name>
</gene>
<keyword evidence="5" id="KW-0132">Cell division</keyword>
<sequence>MGAGVVQKSGDAGRRRRGRGRSRPMSEINVTPFVDVMLVLLIIFMVAAPLMTVGVPVELPETAANPLPGEEEEPLTVTVTAEGVVMIQTTEVARSDLVSRLQGIAAERDSTRVYLRADGSVSYAQVMEVMGALNRGGFNNIGLVTEAGGPTLDESDG</sequence>
<keyword evidence="9" id="KW-0131">Cell cycle</keyword>
<evidence type="ECO:0000256" key="4">
    <source>
        <dbReference type="ARBA" id="ARBA00022519"/>
    </source>
</evidence>
<evidence type="ECO:0000256" key="1">
    <source>
        <dbReference type="ARBA" id="ARBA00004162"/>
    </source>
</evidence>
<evidence type="ECO:0000256" key="12">
    <source>
        <dbReference type="SAM" id="Phobius"/>
    </source>
</evidence>
<keyword evidence="6 10" id="KW-0812">Transmembrane</keyword>
<keyword evidence="10" id="KW-0813">Transport</keyword>
<evidence type="ECO:0000256" key="5">
    <source>
        <dbReference type="ARBA" id="ARBA00022618"/>
    </source>
</evidence>
<comment type="subcellular location">
    <subcellularLocation>
        <location evidence="1">Cell membrane</location>
        <topology evidence="1">Single-pass membrane protein</topology>
    </subcellularLocation>
    <subcellularLocation>
        <location evidence="10">Cell membrane</location>
        <topology evidence="10">Single-pass type II membrane protein</topology>
    </subcellularLocation>
</comment>
<name>A0ABZ2HIJ2_9RHOB</name>
<dbReference type="InterPro" id="IPR003400">
    <property type="entry name" value="ExbD"/>
</dbReference>
<evidence type="ECO:0000256" key="3">
    <source>
        <dbReference type="ARBA" id="ARBA00022475"/>
    </source>
</evidence>
<keyword evidence="4" id="KW-0997">Cell inner membrane</keyword>
<evidence type="ECO:0000256" key="10">
    <source>
        <dbReference type="RuleBase" id="RU003879"/>
    </source>
</evidence>
<protein>
    <submittedName>
        <fullName evidence="13">Protein TolR</fullName>
    </submittedName>
</protein>
<dbReference type="Proteomes" id="UP001364156">
    <property type="component" value="Chromosome"/>
</dbReference>
<reference evidence="13 14" key="1">
    <citation type="submission" date="2023-10" db="EMBL/GenBank/DDBJ databases">
        <title>Roseovarius strain S88 nov., isolated from a marine algae.</title>
        <authorList>
            <person name="Lee M.W."/>
            <person name="Lee J.K."/>
            <person name="Kim J.M."/>
            <person name="Choi D.G."/>
            <person name="Baek J.H."/>
            <person name="Bayburt H."/>
            <person name="Jung J.J."/>
            <person name="Han D.M."/>
            <person name="Jeon C.O."/>
        </authorList>
    </citation>
    <scope>NUCLEOTIDE SEQUENCE [LARGE SCALE GENOMIC DNA]</scope>
    <source>
        <strain evidence="13 14">S88</strain>
    </source>
</reference>
<dbReference type="PANTHER" id="PTHR30558:SF7">
    <property type="entry name" value="TOL-PAL SYSTEM PROTEIN TOLR"/>
    <property type="match status" value="1"/>
</dbReference>
<keyword evidence="8 12" id="KW-0472">Membrane</keyword>
<dbReference type="InterPro" id="IPR014168">
    <property type="entry name" value="Tol-Pal_TolR"/>
</dbReference>
<keyword evidence="7 12" id="KW-1133">Transmembrane helix</keyword>
<accession>A0ABZ2HIJ2</accession>
<keyword evidence="10" id="KW-0653">Protein transport</keyword>
<dbReference type="Gene3D" id="3.30.420.270">
    <property type="match status" value="1"/>
</dbReference>